<protein>
    <submittedName>
        <fullName evidence="2">Uncharacterized protein</fullName>
    </submittedName>
</protein>
<gene>
    <name evidence="2" type="ORF">Zmor_003992</name>
</gene>
<keyword evidence="3" id="KW-1185">Reference proteome</keyword>
<evidence type="ECO:0000313" key="3">
    <source>
        <dbReference type="Proteomes" id="UP001168821"/>
    </source>
</evidence>
<evidence type="ECO:0000256" key="1">
    <source>
        <dbReference type="SAM" id="MobiDB-lite"/>
    </source>
</evidence>
<dbReference type="Proteomes" id="UP001168821">
    <property type="component" value="Unassembled WGS sequence"/>
</dbReference>
<accession>A0AA38M0G8</accession>
<sequence>MAVKKTAAIKPKNPNDPKNPFANIEQEIFSSPEVNERQEPTSNKYLASKKEVNSFVFDRNETTQTLEQEALKSKALSILKKSKTDDRKIIDENNPESMKFLEEEIRTFGEYVTPDPNSTHKFRQTQGSEYQLTYAKKHQEAVKLKIRGLQDVIRTPLQERDVKKIVNEFQHYVIKISKTEIVLKSAKYGFELYYNNADNR</sequence>
<proteinExistence type="predicted"/>
<dbReference type="AlphaFoldDB" id="A0AA38M0G8"/>
<reference evidence="2" key="1">
    <citation type="journal article" date="2023" name="G3 (Bethesda)">
        <title>Whole genome assemblies of Zophobas morio and Tenebrio molitor.</title>
        <authorList>
            <person name="Kaur S."/>
            <person name="Stinson S.A."/>
            <person name="diCenzo G.C."/>
        </authorList>
    </citation>
    <scope>NUCLEOTIDE SEQUENCE</scope>
    <source>
        <strain evidence="2">QUZm001</strain>
    </source>
</reference>
<dbReference type="EMBL" id="JALNTZ010001179">
    <property type="protein sequence ID" value="KAJ3628666.1"/>
    <property type="molecule type" value="Genomic_DNA"/>
</dbReference>
<evidence type="ECO:0000313" key="2">
    <source>
        <dbReference type="EMBL" id="KAJ3628666.1"/>
    </source>
</evidence>
<feature type="compositionally biased region" description="Low complexity" evidence="1">
    <location>
        <begin position="10"/>
        <end position="20"/>
    </location>
</feature>
<organism evidence="2 3">
    <name type="scientific">Zophobas morio</name>
    <dbReference type="NCBI Taxonomy" id="2755281"/>
    <lineage>
        <taxon>Eukaryota</taxon>
        <taxon>Metazoa</taxon>
        <taxon>Ecdysozoa</taxon>
        <taxon>Arthropoda</taxon>
        <taxon>Hexapoda</taxon>
        <taxon>Insecta</taxon>
        <taxon>Pterygota</taxon>
        <taxon>Neoptera</taxon>
        <taxon>Endopterygota</taxon>
        <taxon>Coleoptera</taxon>
        <taxon>Polyphaga</taxon>
        <taxon>Cucujiformia</taxon>
        <taxon>Tenebrionidae</taxon>
        <taxon>Zophobas</taxon>
    </lineage>
</organism>
<name>A0AA38M0G8_9CUCU</name>
<feature type="region of interest" description="Disordered" evidence="1">
    <location>
        <begin position="1"/>
        <end position="23"/>
    </location>
</feature>
<comment type="caution">
    <text evidence="2">The sequence shown here is derived from an EMBL/GenBank/DDBJ whole genome shotgun (WGS) entry which is preliminary data.</text>
</comment>